<proteinExistence type="predicted"/>
<protein>
    <recommendedName>
        <fullName evidence="6">Major facilitator superfamily (MFS) profile domain-containing protein</fullName>
    </recommendedName>
</protein>
<dbReference type="Pfam" id="PF00083">
    <property type="entry name" value="Sugar_tr"/>
    <property type="match status" value="1"/>
</dbReference>
<feature type="transmembrane region" description="Helical" evidence="5">
    <location>
        <begin position="301"/>
        <end position="324"/>
    </location>
</feature>
<feature type="transmembrane region" description="Helical" evidence="5">
    <location>
        <begin position="248"/>
        <end position="268"/>
    </location>
</feature>
<feature type="non-terminal residue" evidence="7">
    <location>
        <position position="399"/>
    </location>
</feature>
<keyword evidence="3 5" id="KW-1133">Transmembrane helix</keyword>
<keyword evidence="8" id="KW-1185">Reference proteome</keyword>
<name>A7SNW0_NEMVE</name>
<evidence type="ECO:0000259" key="6">
    <source>
        <dbReference type="PROSITE" id="PS50850"/>
    </source>
</evidence>
<dbReference type="SUPFAM" id="SSF103473">
    <property type="entry name" value="MFS general substrate transporter"/>
    <property type="match status" value="1"/>
</dbReference>
<reference evidence="7 8" key="1">
    <citation type="journal article" date="2007" name="Science">
        <title>Sea anemone genome reveals ancestral eumetazoan gene repertoire and genomic organization.</title>
        <authorList>
            <person name="Putnam N.H."/>
            <person name="Srivastava M."/>
            <person name="Hellsten U."/>
            <person name="Dirks B."/>
            <person name="Chapman J."/>
            <person name="Salamov A."/>
            <person name="Terry A."/>
            <person name="Shapiro H."/>
            <person name="Lindquist E."/>
            <person name="Kapitonov V.V."/>
            <person name="Jurka J."/>
            <person name="Genikhovich G."/>
            <person name="Grigoriev I.V."/>
            <person name="Lucas S.M."/>
            <person name="Steele R.E."/>
            <person name="Finnerty J.R."/>
            <person name="Technau U."/>
            <person name="Martindale M.Q."/>
            <person name="Rokhsar D.S."/>
        </authorList>
    </citation>
    <scope>NUCLEOTIDE SEQUENCE [LARGE SCALE GENOMIC DNA]</scope>
    <source>
        <strain evidence="8">CH2 X CH6</strain>
    </source>
</reference>
<dbReference type="eggNOG" id="KOG0255">
    <property type="taxonomic scope" value="Eukaryota"/>
</dbReference>
<evidence type="ECO:0000256" key="2">
    <source>
        <dbReference type="ARBA" id="ARBA00022692"/>
    </source>
</evidence>
<dbReference type="Proteomes" id="UP000001593">
    <property type="component" value="Unassembled WGS sequence"/>
</dbReference>
<dbReference type="PROSITE" id="PS00216">
    <property type="entry name" value="SUGAR_TRANSPORT_1"/>
    <property type="match status" value="1"/>
</dbReference>
<keyword evidence="2 5" id="KW-0812">Transmembrane</keyword>
<dbReference type="AlphaFoldDB" id="A7SNW0"/>
<feature type="transmembrane region" description="Helical" evidence="5">
    <location>
        <begin position="74"/>
        <end position="93"/>
    </location>
</feature>
<dbReference type="CDD" id="cd17317">
    <property type="entry name" value="MFS_SLC22"/>
    <property type="match status" value="1"/>
</dbReference>
<comment type="subcellular location">
    <subcellularLocation>
        <location evidence="1">Membrane</location>
        <topology evidence="1">Multi-pass membrane protein</topology>
    </subcellularLocation>
</comment>
<feature type="transmembrane region" description="Helical" evidence="5">
    <location>
        <begin position="40"/>
        <end position="68"/>
    </location>
</feature>
<gene>
    <name evidence="7" type="ORF">NEMVEDRAFT_v1g125326</name>
</gene>
<evidence type="ECO:0000313" key="7">
    <source>
        <dbReference type="EMBL" id="EDO34632.1"/>
    </source>
</evidence>
<dbReference type="InterPro" id="IPR020846">
    <property type="entry name" value="MFS_dom"/>
</dbReference>
<dbReference type="HOGENOM" id="CLU_001265_33_5_1"/>
<dbReference type="STRING" id="45351.A7SNW0"/>
<feature type="non-terminal residue" evidence="7">
    <location>
        <position position="1"/>
    </location>
</feature>
<dbReference type="InterPro" id="IPR005829">
    <property type="entry name" value="Sugar_transporter_CS"/>
</dbReference>
<sequence length="399" mass="44657">WNLICDNAHKGAAVQSCFFAGMLVGSMVGGWASDRFGRRLCLLVGSAIMLILSFGTAFADCLSLLAFLRFGVGVAHVSVMVCQYVYVIELVGPKTRTMSGKVQDLFWDIGDVMTFVCAYFIREWRMLILCCTLFFLKYLLYHRVFPDTARWLISQGRQDQAREVLIKYGGKKKTPLDSDHLKAMIESIYSEEKKELEYLNGKNHTALDLFRTPKLRKLTLILCFNWFVISLVSFGMYLYITALAGNLYVNYLVMALLSMPQLLFSWFLMQKFGRIFPFMGYMLLAGVLCLVVMGIPKEYSAVVTGLTIFGMSLVSCAFNNIYLLSSEQFPTVVRNIGMGTGSMCARVGAILSPFLVMLLPGFSLTFPVSIFGVLAVLAAISSLWLPETLNTSLPQTIDE</sequence>
<dbReference type="PROSITE" id="PS50850">
    <property type="entry name" value="MFS"/>
    <property type="match status" value="1"/>
</dbReference>
<keyword evidence="4 5" id="KW-0472">Membrane</keyword>
<dbReference type="PhylomeDB" id="A7SNW0"/>
<evidence type="ECO:0000256" key="1">
    <source>
        <dbReference type="ARBA" id="ARBA00004141"/>
    </source>
</evidence>
<evidence type="ECO:0000256" key="5">
    <source>
        <dbReference type="SAM" id="Phobius"/>
    </source>
</evidence>
<feature type="domain" description="Major facilitator superfamily (MFS) profile" evidence="6">
    <location>
        <begin position="1"/>
        <end position="390"/>
    </location>
</feature>
<evidence type="ECO:0000256" key="3">
    <source>
        <dbReference type="ARBA" id="ARBA00022989"/>
    </source>
</evidence>
<evidence type="ECO:0000313" key="8">
    <source>
        <dbReference type="Proteomes" id="UP000001593"/>
    </source>
</evidence>
<dbReference type="GO" id="GO:0016020">
    <property type="term" value="C:membrane"/>
    <property type="evidence" value="ECO:0007669"/>
    <property type="project" value="UniProtKB-SubCell"/>
</dbReference>
<dbReference type="Gene3D" id="1.20.1250.20">
    <property type="entry name" value="MFS general substrate transporter like domains"/>
    <property type="match status" value="1"/>
</dbReference>
<feature type="transmembrane region" description="Helical" evidence="5">
    <location>
        <begin position="364"/>
        <end position="385"/>
    </location>
</feature>
<dbReference type="InterPro" id="IPR036259">
    <property type="entry name" value="MFS_trans_sf"/>
</dbReference>
<dbReference type="InterPro" id="IPR005828">
    <property type="entry name" value="MFS_sugar_transport-like"/>
</dbReference>
<evidence type="ECO:0000256" key="4">
    <source>
        <dbReference type="ARBA" id="ARBA00023136"/>
    </source>
</evidence>
<feature type="transmembrane region" description="Helical" evidence="5">
    <location>
        <begin position="336"/>
        <end position="358"/>
    </location>
</feature>
<feature type="transmembrane region" description="Helical" evidence="5">
    <location>
        <begin position="275"/>
        <end position="295"/>
    </location>
</feature>
<dbReference type="EMBL" id="DS469724">
    <property type="protein sequence ID" value="EDO34632.1"/>
    <property type="molecule type" value="Genomic_DNA"/>
</dbReference>
<dbReference type="PANTHER" id="PTHR24064">
    <property type="entry name" value="SOLUTE CARRIER FAMILY 22 MEMBER"/>
    <property type="match status" value="1"/>
</dbReference>
<accession>A7SNW0</accession>
<feature type="transmembrane region" description="Helical" evidence="5">
    <location>
        <begin position="12"/>
        <end position="33"/>
    </location>
</feature>
<dbReference type="GO" id="GO:0022857">
    <property type="term" value="F:transmembrane transporter activity"/>
    <property type="evidence" value="ECO:0007669"/>
    <property type="project" value="InterPro"/>
</dbReference>
<organism evidence="7 8">
    <name type="scientific">Nematostella vectensis</name>
    <name type="common">Starlet sea anemone</name>
    <dbReference type="NCBI Taxonomy" id="45351"/>
    <lineage>
        <taxon>Eukaryota</taxon>
        <taxon>Metazoa</taxon>
        <taxon>Cnidaria</taxon>
        <taxon>Anthozoa</taxon>
        <taxon>Hexacorallia</taxon>
        <taxon>Actiniaria</taxon>
        <taxon>Edwardsiidae</taxon>
        <taxon>Nematostella</taxon>
    </lineage>
</organism>
<dbReference type="InParanoid" id="A7SNW0"/>
<feature type="transmembrane region" description="Helical" evidence="5">
    <location>
        <begin position="218"/>
        <end position="242"/>
    </location>
</feature>